<protein>
    <submittedName>
        <fullName evidence="3">Uncharacterized protein</fullName>
    </submittedName>
</protein>
<dbReference type="AlphaFoldDB" id="A0A251T8N7"/>
<reference evidence="2 4" key="1">
    <citation type="journal article" date="2017" name="Nature">
        <title>The sunflower genome provides insights into oil metabolism, flowering and Asterid evolution.</title>
        <authorList>
            <person name="Badouin H."/>
            <person name="Gouzy J."/>
            <person name="Grassa C.J."/>
            <person name="Murat F."/>
            <person name="Staton S.E."/>
            <person name="Cottret L."/>
            <person name="Lelandais-Briere C."/>
            <person name="Owens G.L."/>
            <person name="Carrere S."/>
            <person name="Mayjonade B."/>
            <person name="Legrand L."/>
            <person name="Gill N."/>
            <person name="Kane N.C."/>
            <person name="Bowers J.E."/>
            <person name="Hubner S."/>
            <person name="Bellec A."/>
            <person name="Berard A."/>
            <person name="Berges H."/>
            <person name="Blanchet N."/>
            <person name="Boniface M.C."/>
            <person name="Brunel D."/>
            <person name="Catrice O."/>
            <person name="Chaidir N."/>
            <person name="Claudel C."/>
            <person name="Donnadieu C."/>
            <person name="Faraut T."/>
            <person name="Fievet G."/>
            <person name="Helmstetter N."/>
            <person name="King M."/>
            <person name="Knapp S.J."/>
            <person name="Lai Z."/>
            <person name="Le Paslier M.C."/>
            <person name="Lippi Y."/>
            <person name="Lorenzon L."/>
            <person name="Mandel J.R."/>
            <person name="Marage G."/>
            <person name="Marchand G."/>
            <person name="Marquand E."/>
            <person name="Bret-Mestries E."/>
            <person name="Morien E."/>
            <person name="Nambeesan S."/>
            <person name="Nguyen T."/>
            <person name="Pegot-Espagnet P."/>
            <person name="Pouilly N."/>
            <person name="Raftis F."/>
            <person name="Sallet E."/>
            <person name="Schiex T."/>
            <person name="Thomas J."/>
            <person name="Vandecasteele C."/>
            <person name="Vares D."/>
            <person name="Vear F."/>
            <person name="Vautrin S."/>
            <person name="Crespi M."/>
            <person name="Mangin B."/>
            <person name="Burke J.M."/>
            <person name="Salse J."/>
            <person name="Munos S."/>
            <person name="Vincourt P."/>
            <person name="Rieseberg L.H."/>
            <person name="Langlade N.B."/>
        </authorList>
    </citation>
    <scope>NUCLEOTIDE SEQUENCE [LARGE SCALE GENOMIC DNA]</scope>
    <source>
        <strain evidence="4">cv. SF193</strain>
        <tissue evidence="2">Leaves</tissue>
    </source>
</reference>
<dbReference type="EMBL" id="MNCJ02000327">
    <property type="protein sequence ID" value="KAF5779748.1"/>
    <property type="molecule type" value="Genomic_DNA"/>
</dbReference>
<name>A0A251T8N7_HELAN</name>
<dbReference type="InParanoid" id="A0A251T8N7"/>
<feature type="region of interest" description="Disordered" evidence="1">
    <location>
        <begin position="23"/>
        <end position="100"/>
    </location>
</feature>
<keyword evidence="4" id="KW-1185">Reference proteome</keyword>
<reference evidence="3" key="2">
    <citation type="submission" date="2017-02" db="EMBL/GenBank/DDBJ databases">
        <title>Sunflower complete genome.</title>
        <authorList>
            <person name="Langlade N."/>
            <person name="Munos S."/>
        </authorList>
    </citation>
    <scope>NUCLEOTIDE SEQUENCE [LARGE SCALE GENOMIC DNA]</scope>
    <source>
        <tissue evidence="3">Leaves</tissue>
    </source>
</reference>
<reference evidence="2" key="3">
    <citation type="submission" date="2020-06" db="EMBL/GenBank/DDBJ databases">
        <title>Helianthus annuus Genome sequencing and assembly Release 2.</title>
        <authorList>
            <person name="Gouzy J."/>
            <person name="Langlade N."/>
            <person name="Munos S."/>
        </authorList>
    </citation>
    <scope>NUCLEOTIDE SEQUENCE</scope>
    <source>
        <tissue evidence="2">Leaves</tissue>
    </source>
</reference>
<evidence type="ECO:0000256" key="1">
    <source>
        <dbReference type="SAM" id="MobiDB-lite"/>
    </source>
</evidence>
<gene>
    <name evidence="3" type="ORF">HannXRQ_Chr12g0383421</name>
    <name evidence="2" type="ORF">HanXRQr2_Chr12g0563131</name>
</gene>
<feature type="compositionally biased region" description="Basic and acidic residues" evidence="1">
    <location>
        <begin position="84"/>
        <end position="97"/>
    </location>
</feature>
<dbReference type="Gramene" id="mRNA:HanXRQr2_Chr12g0563131">
    <property type="protein sequence ID" value="mRNA:HanXRQr2_Chr12g0563131"/>
    <property type="gene ID" value="HanXRQr2_Chr12g0563131"/>
</dbReference>
<evidence type="ECO:0000313" key="2">
    <source>
        <dbReference type="EMBL" id="KAF5779748.1"/>
    </source>
</evidence>
<accession>A0A251T8N7</accession>
<feature type="compositionally biased region" description="Polar residues" evidence="1">
    <location>
        <begin position="66"/>
        <end position="77"/>
    </location>
</feature>
<dbReference type="EMBL" id="CM007901">
    <property type="protein sequence ID" value="OTG06311.1"/>
    <property type="molecule type" value="Genomic_DNA"/>
</dbReference>
<evidence type="ECO:0000313" key="4">
    <source>
        <dbReference type="Proteomes" id="UP000215914"/>
    </source>
</evidence>
<sequence>MIQRTRHKHTTQKKNYPLHLVEKRRRRRRTQVRRRDSPETYVHQRSHLLPFVSRGFSPETKRRTTDIATGSISTRNVTEAVRGSQRESSHHHSDNHSHPFGFPIFSSRVISRNLHTQTLLMMMK</sequence>
<proteinExistence type="predicted"/>
<dbReference type="Proteomes" id="UP000215914">
    <property type="component" value="Chromosome 12"/>
</dbReference>
<organism evidence="3 4">
    <name type="scientific">Helianthus annuus</name>
    <name type="common">Common sunflower</name>
    <dbReference type="NCBI Taxonomy" id="4232"/>
    <lineage>
        <taxon>Eukaryota</taxon>
        <taxon>Viridiplantae</taxon>
        <taxon>Streptophyta</taxon>
        <taxon>Embryophyta</taxon>
        <taxon>Tracheophyta</taxon>
        <taxon>Spermatophyta</taxon>
        <taxon>Magnoliopsida</taxon>
        <taxon>eudicotyledons</taxon>
        <taxon>Gunneridae</taxon>
        <taxon>Pentapetalae</taxon>
        <taxon>asterids</taxon>
        <taxon>campanulids</taxon>
        <taxon>Asterales</taxon>
        <taxon>Asteraceae</taxon>
        <taxon>Asteroideae</taxon>
        <taxon>Heliantheae alliance</taxon>
        <taxon>Heliantheae</taxon>
        <taxon>Helianthus</taxon>
    </lineage>
</organism>
<feature type="compositionally biased region" description="Basic residues" evidence="1">
    <location>
        <begin position="23"/>
        <end position="32"/>
    </location>
</feature>
<evidence type="ECO:0000313" key="3">
    <source>
        <dbReference type="EMBL" id="OTG06311.1"/>
    </source>
</evidence>